<keyword evidence="5" id="KW-1185">Reference proteome</keyword>
<feature type="chain" id="PRO_5008390101" description="DUF3857 domain-containing protein" evidence="1">
    <location>
        <begin position="25"/>
        <end position="639"/>
    </location>
</feature>
<dbReference type="InterPro" id="IPR024618">
    <property type="entry name" value="DUF3857"/>
</dbReference>
<name>A0A1A9I9X2_9BACT</name>
<accession>A0A1A9I9X2</accession>
<dbReference type="OrthoDB" id="8595007at2"/>
<organism evidence="4 5">
    <name type="scientific">Niabella ginsenosidivorans</name>
    <dbReference type="NCBI Taxonomy" id="1176587"/>
    <lineage>
        <taxon>Bacteria</taxon>
        <taxon>Pseudomonadati</taxon>
        <taxon>Bacteroidota</taxon>
        <taxon>Chitinophagia</taxon>
        <taxon>Chitinophagales</taxon>
        <taxon>Chitinophagaceae</taxon>
        <taxon>Niabella</taxon>
    </lineage>
</organism>
<evidence type="ECO:0000256" key="1">
    <source>
        <dbReference type="SAM" id="SignalP"/>
    </source>
</evidence>
<evidence type="ECO:0000259" key="2">
    <source>
        <dbReference type="Pfam" id="PF01841"/>
    </source>
</evidence>
<feature type="domain" description="Transglutaminase-like" evidence="2">
    <location>
        <begin position="277"/>
        <end position="382"/>
    </location>
</feature>
<evidence type="ECO:0008006" key="6">
    <source>
        <dbReference type="Google" id="ProtNLM"/>
    </source>
</evidence>
<dbReference type="SUPFAM" id="SSF54001">
    <property type="entry name" value="Cysteine proteinases"/>
    <property type="match status" value="1"/>
</dbReference>
<dbReference type="STRING" id="1176587.A8C56_23405"/>
<proteinExistence type="predicted"/>
<dbReference type="InterPro" id="IPR002931">
    <property type="entry name" value="Transglutaminase-like"/>
</dbReference>
<reference evidence="4 5" key="1">
    <citation type="submission" date="2016-05" db="EMBL/GenBank/DDBJ databases">
        <title>Niabella ginsenosidivorans BS26 whole genome sequencing.</title>
        <authorList>
            <person name="Im W.T."/>
            <person name="Siddiqi M.Z."/>
        </authorList>
    </citation>
    <scope>NUCLEOTIDE SEQUENCE [LARGE SCALE GENOMIC DNA]</scope>
    <source>
        <strain evidence="4 5">BS26</strain>
    </source>
</reference>
<dbReference type="EMBL" id="CP015772">
    <property type="protein sequence ID" value="ANH83530.1"/>
    <property type="molecule type" value="Genomic_DNA"/>
</dbReference>
<dbReference type="KEGG" id="nia:A8C56_23405"/>
<evidence type="ECO:0000313" key="5">
    <source>
        <dbReference type="Proteomes" id="UP000077667"/>
    </source>
</evidence>
<keyword evidence="1" id="KW-0732">Signal</keyword>
<evidence type="ECO:0000259" key="3">
    <source>
        <dbReference type="Pfam" id="PF12969"/>
    </source>
</evidence>
<dbReference type="Pfam" id="PF01841">
    <property type="entry name" value="Transglut_core"/>
    <property type="match status" value="1"/>
</dbReference>
<dbReference type="Gene3D" id="2.60.120.1130">
    <property type="match status" value="1"/>
</dbReference>
<evidence type="ECO:0000313" key="4">
    <source>
        <dbReference type="EMBL" id="ANH83530.1"/>
    </source>
</evidence>
<dbReference type="RefSeq" id="WP_067761164.1">
    <property type="nucleotide sequence ID" value="NZ_CP015772.1"/>
</dbReference>
<feature type="signal peptide" evidence="1">
    <location>
        <begin position="1"/>
        <end position="24"/>
    </location>
</feature>
<protein>
    <recommendedName>
        <fullName evidence="6">DUF3857 domain-containing protein</fullName>
    </recommendedName>
</protein>
<sequence>MKTIVVKKFWILLTAVLAATVTKAEYPVSSIPEGLLKKADVIKRLDEIYITVRNSGRAFCRLHYVYTILNEAGNRHAGLVMGYDKFNVINEISGVLYNAEGKKIKTVKKKDIQDVSGTDGASLITDARYKVYDFYCREYPYTVEYDVTFEMNGIFSFPEWMPQSRPRVSVESSRLVFDVPKNYKLRYKMFLYNGQPEIKDNKNSQTYTWQLTNVAARAEELYAPEWNQLVTRVLTAPSDFEIGGYKGNMDTWQNFGKFTSMLYVGRDVLPETVKAKVQELIKDIKTDREKVGVLYRYMQQNSRYISIQLGIGGWQPLDAAYVAEKKYGDCKALSNYMVALLKEAGIKAYVALIIGGSDDKDVVSDFSSNQFNHAVVCVPADKDSIWLECTSQTVEPGYMGSFTGNREALLISDMNSRLVRTPVYSQSKNIQHRVIDASLDANGNLTASVVTNSTGLLQDDLHSVIHDLTNEEKQKRLRNEFSLPNYEIGSFVYKEAGSNNLPAVIEKVQLVSKDYASVTGKRLFINPNILSRHGVKLTEDEQRQNEIVYEYGFRTADTVTIKIPPGYSVEAMPKPVQMDNAFGTYSIQYSYKDGIITMIRRYDRNSGRFPPGDYQKMVTFYNAVYKADRARMVLVKGEE</sequence>
<dbReference type="Gene3D" id="2.60.40.3140">
    <property type="match status" value="1"/>
</dbReference>
<dbReference type="Pfam" id="PF12969">
    <property type="entry name" value="DUF3857"/>
    <property type="match status" value="1"/>
</dbReference>
<dbReference type="AlphaFoldDB" id="A0A1A9I9X2"/>
<dbReference type="Gene3D" id="3.10.620.30">
    <property type="match status" value="1"/>
</dbReference>
<feature type="domain" description="DUF3857" evidence="3">
    <location>
        <begin position="55"/>
        <end position="217"/>
    </location>
</feature>
<dbReference type="InterPro" id="IPR038765">
    <property type="entry name" value="Papain-like_cys_pep_sf"/>
</dbReference>
<dbReference type="Proteomes" id="UP000077667">
    <property type="component" value="Chromosome"/>
</dbReference>
<gene>
    <name evidence="4" type="ORF">A8C56_23405</name>
</gene>